<organism evidence="12 13">
    <name type="scientific">Actinobaculum suis</name>
    <dbReference type="NCBI Taxonomy" id="1657"/>
    <lineage>
        <taxon>Bacteria</taxon>
        <taxon>Bacillati</taxon>
        <taxon>Actinomycetota</taxon>
        <taxon>Actinomycetes</taxon>
        <taxon>Actinomycetales</taxon>
        <taxon>Actinomycetaceae</taxon>
        <taxon>Actinobaculum</taxon>
    </lineage>
</organism>
<dbReference type="Gene3D" id="3.40.47.10">
    <property type="match status" value="2"/>
</dbReference>
<dbReference type="RefSeq" id="WP_074660801.1">
    <property type="nucleotide sequence ID" value="NZ_FNAU01000001.1"/>
</dbReference>
<reference evidence="12" key="1">
    <citation type="submission" date="2016-10" db="EMBL/GenBank/DDBJ databases">
        <authorList>
            <person name="de Groot N.N."/>
        </authorList>
    </citation>
    <scope>NUCLEOTIDE SEQUENCE [LARGE SCALE GENOMIC DNA]</scope>
    <source>
        <strain evidence="12">DSM 20639</strain>
    </source>
</reference>
<evidence type="ECO:0000256" key="5">
    <source>
        <dbReference type="ARBA" id="ARBA00030755"/>
    </source>
</evidence>
<comment type="similarity">
    <text evidence="1 8">Belongs to the thiolase-like superfamily. Thiolase family.</text>
</comment>
<dbReference type="Proteomes" id="UP001273799">
    <property type="component" value="Unassembled WGS sequence"/>
</dbReference>
<evidence type="ECO:0000256" key="2">
    <source>
        <dbReference type="ARBA" id="ARBA00012705"/>
    </source>
</evidence>
<name>A0A1G6ZQ84_9ACTO</name>
<dbReference type="SUPFAM" id="SSF53901">
    <property type="entry name" value="Thiolase-like"/>
    <property type="match status" value="2"/>
</dbReference>
<protein>
    <recommendedName>
        <fullName evidence="6">Probable acetyl-CoA acetyltransferase</fullName>
        <ecNumber evidence="2">2.3.1.9</ecNumber>
    </recommendedName>
    <alternativeName>
        <fullName evidence="5">Acetoacetyl-CoA thiolase</fullName>
    </alternativeName>
</protein>
<evidence type="ECO:0000313" key="13">
    <source>
        <dbReference type="Proteomes" id="UP000182744"/>
    </source>
</evidence>
<evidence type="ECO:0000259" key="9">
    <source>
        <dbReference type="Pfam" id="PF00108"/>
    </source>
</evidence>
<evidence type="ECO:0000256" key="1">
    <source>
        <dbReference type="ARBA" id="ARBA00010982"/>
    </source>
</evidence>
<feature type="active site" description="Proton acceptor" evidence="7">
    <location>
        <position position="350"/>
    </location>
</feature>
<dbReference type="PANTHER" id="PTHR18919:SF107">
    <property type="entry name" value="ACETYL-COA ACETYLTRANSFERASE, CYTOSOLIC"/>
    <property type="match status" value="1"/>
</dbReference>
<dbReference type="Proteomes" id="UP000182744">
    <property type="component" value="Unassembled WGS sequence"/>
</dbReference>
<feature type="active site" description="Acyl-thioester intermediate" evidence="7">
    <location>
        <position position="91"/>
    </location>
</feature>
<evidence type="ECO:0000256" key="6">
    <source>
        <dbReference type="ARBA" id="ARBA00040529"/>
    </source>
</evidence>
<evidence type="ECO:0000256" key="3">
    <source>
        <dbReference type="ARBA" id="ARBA00022679"/>
    </source>
</evidence>
<dbReference type="InterPro" id="IPR020616">
    <property type="entry name" value="Thiolase_N"/>
</dbReference>
<dbReference type="InterPro" id="IPR020613">
    <property type="entry name" value="Thiolase_CS"/>
</dbReference>
<reference evidence="11" key="3">
    <citation type="submission" date="2023-10" db="EMBL/GenBank/DDBJ databases">
        <title>Whole Genome based description of the genera Actinobaculum and Actinotignum reveals a complex phylogenetic relationship within the species included in the genus Actinotignum.</title>
        <authorList>
            <person name="Jensen C.S."/>
            <person name="Dargis R."/>
            <person name="Kemp M."/>
            <person name="Christensen J.J."/>
        </authorList>
    </citation>
    <scope>NUCLEOTIDE SEQUENCE</scope>
    <source>
        <strain evidence="11">Actinobaculum_suis_CCUG19206T</strain>
    </source>
</reference>
<keyword evidence="3 8" id="KW-0808">Transferase</keyword>
<evidence type="ECO:0000256" key="7">
    <source>
        <dbReference type="PIRSR" id="PIRSR000429-1"/>
    </source>
</evidence>
<dbReference type="InterPro" id="IPR016039">
    <property type="entry name" value="Thiolase-like"/>
</dbReference>
<keyword evidence="4 8" id="KW-0012">Acyltransferase</keyword>
<dbReference type="EC" id="2.3.1.9" evidence="2"/>
<gene>
    <name evidence="11" type="ORF">R6G71_07845</name>
    <name evidence="12" type="ORF">SAMN05421878_101214</name>
</gene>
<dbReference type="AlphaFoldDB" id="A0A1G6ZQ84"/>
<feature type="domain" description="Thiolase C-terminal" evidence="10">
    <location>
        <begin position="272"/>
        <end position="392"/>
    </location>
</feature>
<dbReference type="NCBIfam" id="TIGR01930">
    <property type="entry name" value="AcCoA-C-Actrans"/>
    <property type="match status" value="1"/>
</dbReference>
<evidence type="ECO:0000256" key="4">
    <source>
        <dbReference type="ARBA" id="ARBA00023315"/>
    </source>
</evidence>
<evidence type="ECO:0000313" key="11">
    <source>
        <dbReference type="EMBL" id="MDY5153951.1"/>
    </source>
</evidence>
<dbReference type="InterPro" id="IPR020617">
    <property type="entry name" value="Thiolase_C"/>
</dbReference>
<dbReference type="PROSITE" id="PS00737">
    <property type="entry name" value="THIOLASE_2"/>
    <property type="match status" value="1"/>
</dbReference>
<evidence type="ECO:0000259" key="10">
    <source>
        <dbReference type="Pfam" id="PF02803"/>
    </source>
</evidence>
<feature type="domain" description="Thiolase N-terminal" evidence="9">
    <location>
        <begin position="7"/>
        <end position="263"/>
    </location>
</feature>
<dbReference type="EMBL" id="JAWNFU010000005">
    <property type="protein sequence ID" value="MDY5153951.1"/>
    <property type="molecule type" value="Genomic_DNA"/>
</dbReference>
<dbReference type="FunFam" id="3.40.47.10:FF:000010">
    <property type="entry name" value="Acetyl-CoA acetyltransferase (Thiolase)"/>
    <property type="match status" value="1"/>
</dbReference>
<dbReference type="PROSITE" id="PS00098">
    <property type="entry name" value="THIOLASE_1"/>
    <property type="match status" value="1"/>
</dbReference>
<sequence>MAEDSRVVIVDGARVPTGTFGGFYADVPNSEMGAAAAREALRRAGVSATDVDEFVVGCVGQTGPDAYISRAIALGAGAPVTTTAQTVNRVCGSGLQAIWTAAAEIRLGQADVVVAGGSENMTRQPYMDFGGATARSLADRRLVNGTQALISDPFSGQAMGVTAERVAEKYGISRAAQDEFACQSQTRTQAALAAGAFDKERVPFTKETRHGTETLRTEEQPRAGVTVEKLAKLRPVFQENGTVTAGNSSGINDGAAMLVLMRASEARARGLHPLGELVAFSAVGNSPELMGYAPRYAIEKVLRRAGLTLAEIGWIELNEAFAAQAVAVIRDAGLDPELTNPLGGAISLGHPVGASGAIISLRALKNQQERGIEHSLVTLCIGGGQAVAAIFRAL</sequence>
<evidence type="ECO:0000313" key="12">
    <source>
        <dbReference type="EMBL" id="SDE04699.1"/>
    </source>
</evidence>
<proteinExistence type="inferred from homology"/>
<dbReference type="EMBL" id="FNAU01000001">
    <property type="protein sequence ID" value="SDE04699.1"/>
    <property type="molecule type" value="Genomic_DNA"/>
</dbReference>
<dbReference type="PANTHER" id="PTHR18919">
    <property type="entry name" value="ACETYL-COA C-ACYLTRANSFERASE"/>
    <property type="match status" value="1"/>
</dbReference>
<keyword evidence="13" id="KW-1185">Reference proteome</keyword>
<feature type="active site" description="Proton acceptor" evidence="7">
    <location>
        <position position="380"/>
    </location>
</feature>
<dbReference type="Pfam" id="PF02803">
    <property type="entry name" value="Thiolase_C"/>
    <property type="match status" value="1"/>
</dbReference>
<dbReference type="PIRSF" id="PIRSF000429">
    <property type="entry name" value="Ac-CoA_Ac_transf"/>
    <property type="match status" value="1"/>
</dbReference>
<dbReference type="InterPro" id="IPR020615">
    <property type="entry name" value="Thiolase_acyl_enz_int_AS"/>
</dbReference>
<accession>A0A1G6ZQ84</accession>
<reference evidence="13" key="2">
    <citation type="submission" date="2016-10" db="EMBL/GenBank/DDBJ databases">
        <authorList>
            <person name="Varghese N."/>
        </authorList>
    </citation>
    <scope>NUCLEOTIDE SEQUENCE [LARGE SCALE GENOMIC DNA]</scope>
    <source>
        <strain evidence="13">DSM 20639</strain>
    </source>
</reference>
<evidence type="ECO:0000256" key="8">
    <source>
        <dbReference type="RuleBase" id="RU003557"/>
    </source>
</evidence>
<dbReference type="Pfam" id="PF00108">
    <property type="entry name" value="Thiolase_N"/>
    <property type="match status" value="1"/>
</dbReference>
<dbReference type="InterPro" id="IPR002155">
    <property type="entry name" value="Thiolase"/>
</dbReference>
<dbReference type="CDD" id="cd00751">
    <property type="entry name" value="thiolase"/>
    <property type="match status" value="1"/>
</dbReference>
<dbReference type="GO" id="GO:0003985">
    <property type="term" value="F:acetyl-CoA C-acetyltransferase activity"/>
    <property type="evidence" value="ECO:0007669"/>
    <property type="project" value="UniProtKB-EC"/>
</dbReference>